<feature type="non-terminal residue" evidence="1">
    <location>
        <position position="1"/>
    </location>
</feature>
<comment type="caution">
    <text evidence="1">The sequence shown here is derived from an EMBL/GenBank/DDBJ whole genome shotgun (WGS) entry which is preliminary data.</text>
</comment>
<keyword evidence="2" id="KW-1185">Reference proteome</keyword>
<proteinExistence type="predicted"/>
<reference evidence="1" key="1">
    <citation type="submission" date="2021-06" db="EMBL/GenBank/DDBJ databases">
        <authorList>
            <person name="Kallberg Y."/>
            <person name="Tangrot J."/>
            <person name="Rosling A."/>
        </authorList>
    </citation>
    <scope>NUCLEOTIDE SEQUENCE</scope>
    <source>
        <strain evidence="1">CL551</strain>
    </source>
</reference>
<protein>
    <submittedName>
        <fullName evidence="1">13337_t:CDS:1</fullName>
    </submittedName>
</protein>
<accession>A0A9N8WA18</accession>
<evidence type="ECO:0000313" key="2">
    <source>
        <dbReference type="Proteomes" id="UP000789342"/>
    </source>
</evidence>
<dbReference type="EMBL" id="CAJVPV010000917">
    <property type="protein sequence ID" value="CAG8479460.1"/>
    <property type="molecule type" value="Genomic_DNA"/>
</dbReference>
<organism evidence="1 2">
    <name type="scientific">Acaulospora morrowiae</name>
    <dbReference type="NCBI Taxonomy" id="94023"/>
    <lineage>
        <taxon>Eukaryota</taxon>
        <taxon>Fungi</taxon>
        <taxon>Fungi incertae sedis</taxon>
        <taxon>Mucoromycota</taxon>
        <taxon>Glomeromycotina</taxon>
        <taxon>Glomeromycetes</taxon>
        <taxon>Diversisporales</taxon>
        <taxon>Acaulosporaceae</taxon>
        <taxon>Acaulospora</taxon>
    </lineage>
</organism>
<name>A0A9N8WA18_9GLOM</name>
<dbReference type="Proteomes" id="UP000789342">
    <property type="component" value="Unassembled WGS sequence"/>
</dbReference>
<evidence type="ECO:0000313" key="1">
    <source>
        <dbReference type="EMBL" id="CAG8479460.1"/>
    </source>
</evidence>
<gene>
    <name evidence="1" type="ORF">AMORRO_LOCUS2238</name>
</gene>
<dbReference type="AlphaFoldDB" id="A0A9N8WA18"/>
<sequence length="53" mass="6198">ESRTKGKGKRDLKQKQMIHYKANLRKTKGEDNVELIMIKTKIRKIESGEGQKQ</sequence>